<keyword evidence="13" id="KW-1015">Disulfide bond</keyword>
<dbReference type="Pfam" id="PF02932">
    <property type="entry name" value="Neur_chan_memb"/>
    <property type="match status" value="1"/>
</dbReference>
<dbReference type="Gene3D" id="2.40.10.10">
    <property type="entry name" value="Trypsin-like serine proteases"/>
    <property type="match status" value="1"/>
</dbReference>
<keyword evidence="17" id="KW-1071">Ligand-gated ion channel</keyword>
<feature type="signal peptide" evidence="24">
    <location>
        <begin position="1"/>
        <end position="17"/>
    </location>
</feature>
<dbReference type="Gene3D" id="1.20.58.390">
    <property type="entry name" value="Neurotransmitter-gated ion-channel transmembrane domain"/>
    <property type="match status" value="2"/>
</dbReference>
<evidence type="ECO:0000256" key="10">
    <source>
        <dbReference type="ARBA" id="ARBA00023018"/>
    </source>
</evidence>
<evidence type="ECO:0000256" key="24">
    <source>
        <dbReference type="SAM" id="SignalP"/>
    </source>
</evidence>
<evidence type="ECO:0000256" key="19">
    <source>
        <dbReference type="ARBA" id="ARBA00034104"/>
    </source>
</evidence>
<protein>
    <recommendedName>
        <fullName evidence="25">Peptidase S1 domain-containing protein</fullName>
    </recommendedName>
</protein>
<evidence type="ECO:0000256" key="6">
    <source>
        <dbReference type="ARBA" id="ARBA00022729"/>
    </source>
</evidence>
<keyword evidence="10" id="KW-0770">Synapse</keyword>
<evidence type="ECO:0000256" key="2">
    <source>
        <dbReference type="ARBA" id="ARBA00022448"/>
    </source>
</evidence>
<dbReference type="EMBL" id="JABFDY010000020">
    <property type="protein sequence ID" value="KAF7692612.1"/>
    <property type="molecule type" value="Genomic_DNA"/>
</dbReference>
<evidence type="ECO:0000256" key="12">
    <source>
        <dbReference type="ARBA" id="ARBA00023136"/>
    </source>
</evidence>
<dbReference type="CDD" id="cd19064">
    <property type="entry name" value="LGIC_TM_nAChR"/>
    <property type="match status" value="1"/>
</dbReference>
<evidence type="ECO:0000256" key="7">
    <source>
        <dbReference type="ARBA" id="ARBA00022801"/>
    </source>
</evidence>
<evidence type="ECO:0000256" key="16">
    <source>
        <dbReference type="ARBA" id="ARBA00023257"/>
    </source>
</evidence>
<keyword evidence="12 23" id="KW-0472">Membrane</keyword>
<dbReference type="InterPro" id="IPR009003">
    <property type="entry name" value="Peptidase_S1_PA"/>
</dbReference>
<proteinExistence type="predicted"/>
<evidence type="ECO:0000256" key="14">
    <source>
        <dbReference type="ARBA" id="ARBA00023170"/>
    </source>
</evidence>
<evidence type="ECO:0000256" key="3">
    <source>
        <dbReference type="ARBA" id="ARBA00022475"/>
    </source>
</evidence>
<evidence type="ECO:0000256" key="23">
    <source>
        <dbReference type="SAM" id="Phobius"/>
    </source>
</evidence>
<dbReference type="GO" id="GO:0006508">
    <property type="term" value="P:proteolysis"/>
    <property type="evidence" value="ECO:0007669"/>
    <property type="project" value="UniProtKB-KW"/>
</dbReference>
<dbReference type="Gene3D" id="2.70.170.10">
    <property type="entry name" value="Neurotransmitter-gated ion-channel ligand-binding domain"/>
    <property type="match status" value="1"/>
</dbReference>
<evidence type="ECO:0000313" key="26">
    <source>
        <dbReference type="EMBL" id="KAF7692612.1"/>
    </source>
</evidence>
<sequence length="1268" mass="144034">MLLMSVLVLVLIGWCAAAPVEREVYRMPQSVLKALSNRGTVVMEASLVRALTSMDQAIADMRRAEASCTGCIPCLFQDCGQRSGTCGAAESLLMEPSCEMMRQTQSLTEETERSWALSQMCGFYQRRCSTLELHSESCIKIMGESCSSRLLQCSLINTMQNLEPATETRTETLCGQRILGGKSLTQPRSRIMGGSQAPPGSWPWIVNLQLNGALMCGGVLVDSSWVITAAHCFVGSQSEHYWRAVVGEFDITKVDPDEQVMKVNRIIVHPKFNPKTFNNDIALVELSSPVVLSERVMPVCLPSDTEPPSGEPCLVAGWGSLYEDGPAADVVMEAIVPLLSQSICKSALGKQLLTNTMFCAGYLSGGIDSCQGDSGGPLILQDLDSGRFQLYGITSWGDGCGEKGKPGVYTRVVAYKDWILSEIHKSTGSREPTCAELLKTSKMSEEQRMLEFISLCHFHMLNCPKTVDPSGCQRQAQDDCQNRFKNCQLYLFLQTLLDMLQRADDYVRDKVDLKFFTQSIPQLVEHIYHSSVNMRTRRETIIAEQVSHFSMPTAQNPSPVFEQVGPLVDDRENYFNSIADSVEYHSKHEESTQHNKAEDLFQQDNNSTLQQLDRDLRSTITLLCFRLATRHISALKDLKRQSFWIDFIISRRTSDILELTSEPTLNPYMKDNMNWHNFLRSVSLVPQKFRTQERSVQSGTYSWMSDLIEERLPVTNFTPTQLPLLLQLYSNKKKSGFAQRRHRRQLLYEHESSNNSINKVCPVVAELAQQVTVTKETYKWILNITPSNLNMNFQENEKEETLTTCVWVEMQWYDYRLRWADRPGFEAYENITGTRIPSKTIWLPDIILENNVDGNFEITLYTNALIDPYGMVYWLPPAIYRSSCAIKVNYFPFDWQNCTMVFRSQTYSANEIELKLTNEGNTIVEWIEIDPEAFTENGEWVIKHRPAKKVVNEKYSRDELNYQEIIFFLIIQRKPLFYVINIILPCVLFSSLGLLVYFLPAKAGGQKCTMSIIILLAQTVFLFLIAKKIPETSQAVPLIGKYLMFVMSVNAVTVMNCVVVLNVSLRTPNTHPLSNKVRQVLLNIFPRVLRMRMQRWTPQSGLSADGIMNQSSVPLRRASSLGLIVKADEYMLKTARSELMFSKLKERDGFMRSALKKIWNTLEGDTIQDLTWSLAMASPDLQQCVASCKHITERTKQHKDFQKENEEWFLVARVIDRLCFITIALLFTLGTIGIFIMGHFNQAPTLPFAGDPKKYLPEILITNITSQH</sequence>
<dbReference type="Pfam" id="PF02931">
    <property type="entry name" value="Neur_chan_LBD"/>
    <property type="match status" value="1"/>
</dbReference>
<evidence type="ECO:0000256" key="13">
    <source>
        <dbReference type="ARBA" id="ARBA00023157"/>
    </source>
</evidence>
<dbReference type="SUPFAM" id="SSF63712">
    <property type="entry name" value="Nicotinic receptor ligand binding domain-like"/>
    <property type="match status" value="1"/>
</dbReference>
<accession>A0A8T0AJA3</accession>
<evidence type="ECO:0000256" key="22">
    <source>
        <dbReference type="RuleBase" id="RU363034"/>
    </source>
</evidence>
<evidence type="ECO:0000256" key="9">
    <source>
        <dbReference type="ARBA" id="ARBA00022989"/>
    </source>
</evidence>
<keyword evidence="3" id="KW-1003">Cell membrane</keyword>
<evidence type="ECO:0000256" key="1">
    <source>
        <dbReference type="ARBA" id="ARBA00003328"/>
    </source>
</evidence>
<dbReference type="GO" id="GO:0004252">
    <property type="term" value="F:serine-type endopeptidase activity"/>
    <property type="evidence" value="ECO:0007669"/>
    <property type="project" value="InterPro"/>
</dbReference>
<comment type="function">
    <text evidence="1">After binding acetylcholine, the AChR responds by an extensive change in conformation that affects all subunits and leads to opening of an ion-conducting channel across the plasma membrane.</text>
</comment>
<dbReference type="InterPro" id="IPR001254">
    <property type="entry name" value="Trypsin_dom"/>
</dbReference>
<organism evidence="26 27">
    <name type="scientific">Silurus meridionalis</name>
    <name type="common">Southern catfish</name>
    <name type="synonym">Silurus soldatovi meridionalis</name>
    <dbReference type="NCBI Taxonomy" id="175797"/>
    <lineage>
        <taxon>Eukaryota</taxon>
        <taxon>Metazoa</taxon>
        <taxon>Chordata</taxon>
        <taxon>Craniata</taxon>
        <taxon>Vertebrata</taxon>
        <taxon>Euteleostomi</taxon>
        <taxon>Actinopterygii</taxon>
        <taxon>Neopterygii</taxon>
        <taxon>Teleostei</taxon>
        <taxon>Ostariophysi</taxon>
        <taxon>Siluriformes</taxon>
        <taxon>Siluridae</taxon>
        <taxon>Silurus</taxon>
    </lineage>
</organism>
<feature type="domain" description="Peptidase S1" evidence="25">
    <location>
        <begin position="191"/>
        <end position="424"/>
    </location>
</feature>
<dbReference type="SUPFAM" id="SSF90112">
    <property type="entry name" value="Neurotransmitter-gated ion-channel transmembrane pore"/>
    <property type="match status" value="1"/>
</dbReference>
<dbReference type="AlphaFoldDB" id="A0A8T0AJA3"/>
<feature type="transmembrane region" description="Helical" evidence="23">
    <location>
        <begin position="1011"/>
        <end position="1030"/>
    </location>
</feature>
<comment type="catalytic activity">
    <reaction evidence="21">
        <text>Na(+)(in) = Na(+)(out)</text>
        <dbReference type="Rhea" id="RHEA:34963"/>
        <dbReference type="ChEBI" id="CHEBI:29101"/>
    </reaction>
</comment>
<feature type="chain" id="PRO_5035937629" description="Peptidase S1 domain-containing protein" evidence="24">
    <location>
        <begin position="18"/>
        <end position="1268"/>
    </location>
</feature>
<dbReference type="SUPFAM" id="SSF50494">
    <property type="entry name" value="Trypsin-like serine proteases"/>
    <property type="match status" value="1"/>
</dbReference>
<dbReference type="InterPro" id="IPR006202">
    <property type="entry name" value="Neur_chan_lig-bd"/>
</dbReference>
<dbReference type="Proteomes" id="UP000606274">
    <property type="component" value="Unassembled WGS sequence"/>
</dbReference>
<feature type="transmembrane region" description="Helical" evidence="23">
    <location>
        <begin position="976"/>
        <end position="999"/>
    </location>
</feature>
<evidence type="ECO:0000256" key="21">
    <source>
        <dbReference type="ARBA" id="ARBA00036239"/>
    </source>
</evidence>
<dbReference type="InterPro" id="IPR018114">
    <property type="entry name" value="TRYPSIN_HIS"/>
</dbReference>
<comment type="catalytic activity">
    <reaction evidence="20">
        <text>K(+)(in) = K(+)(out)</text>
        <dbReference type="Rhea" id="RHEA:29463"/>
        <dbReference type="ChEBI" id="CHEBI:29103"/>
    </reaction>
</comment>
<dbReference type="FunFam" id="2.40.10.10:FF:000003">
    <property type="entry name" value="Transmembrane serine protease 3"/>
    <property type="match status" value="1"/>
</dbReference>
<dbReference type="PROSITE" id="PS00135">
    <property type="entry name" value="TRYPSIN_SER"/>
    <property type="match status" value="1"/>
</dbReference>
<feature type="transmembrane region" description="Helical" evidence="23">
    <location>
        <begin position="1218"/>
        <end position="1240"/>
    </location>
</feature>
<keyword evidence="16" id="KW-0628">Postsynaptic cell membrane</keyword>
<evidence type="ECO:0000256" key="17">
    <source>
        <dbReference type="ARBA" id="ARBA00023286"/>
    </source>
</evidence>
<dbReference type="SMART" id="SM00020">
    <property type="entry name" value="Tryp_SPc"/>
    <property type="match status" value="1"/>
</dbReference>
<keyword evidence="18" id="KW-0407">Ion channel</keyword>
<keyword evidence="4 22" id="KW-0645">Protease</keyword>
<evidence type="ECO:0000256" key="4">
    <source>
        <dbReference type="ARBA" id="ARBA00022670"/>
    </source>
</evidence>
<evidence type="ECO:0000256" key="11">
    <source>
        <dbReference type="ARBA" id="ARBA00023065"/>
    </source>
</evidence>
<evidence type="ECO:0000259" key="25">
    <source>
        <dbReference type="PROSITE" id="PS50240"/>
    </source>
</evidence>
<keyword evidence="7 22" id="KW-0378">Hydrolase</keyword>
<dbReference type="InterPro" id="IPR038050">
    <property type="entry name" value="Neuro_actylchol_rec"/>
</dbReference>
<dbReference type="InterPro" id="IPR043504">
    <property type="entry name" value="Peptidase_S1_PA_chymotrypsin"/>
</dbReference>
<evidence type="ECO:0000256" key="15">
    <source>
        <dbReference type="ARBA" id="ARBA00023180"/>
    </source>
</evidence>
<keyword evidence="2" id="KW-0813">Transport</keyword>
<dbReference type="Pfam" id="PF00089">
    <property type="entry name" value="Trypsin"/>
    <property type="match status" value="1"/>
</dbReference>
<dbReference type="PANTHER" id="PTHR24252:SF10">
    <property type="entry name" value="SERINE PROTEASE 56"/>
    <property type="match status" value="1"/>
</dbReference>
<dbReference type="PROSITE" id="PS00134">
    <property type="entry name" value="TRYPSIN_HIS"/>
    <property type="match status" value="1"/>
</dbReference>
<dbReference type="FunFam" id="1.20.58.390:FF:000010">
    <property type="entry name" value="Nicotinic acetylcholine receptor subunit epsilon"/>
    <property type="match status" value="1"/>
</dbReference>
<evidence type="ECO:0000256" key="18">
    <source>
        <dbReference type="ARBA" id="ARBA00023303"/>
    </source>
</evidence>
<name>A0A8T0AJA3_SILME</name>
<evidence type="ECO:0000313" key="27">
    <source>
        <dbReference type="Proteomes" id="UP000606274"/>
    </source>
</evidence>
<dbReference type="InterPro" id="IPR033116">
    <property type="entry name" value="TRYPSIN_SER"/>
</dbReference>
<keyword evidence="15" id="KW-0325">Glycoprotein</keyword>
<keyword evidence="9 23" id="KW-1133">Transmembrane helix</keyword>
<dbReference type="GO" id="GO:0045211">
    <property type="term" value="C:postsynaptic membrane"/>
    <property type="evidence" value="ECO:0007669"/>
    <property type="project" value="UniProtKB-SubCell"/>
</dbReference>
<comment type="caution">
    <text evidence="26">The sequence shown here is derived from an EMBL/GenBank/DDBJ whole genome shotgun (WGS) entry which is preliminary data.</text>
</comment>
<dbReference type="FunFam" id="2.70.170.10:FF:000012">
    <property type="entry name" value="Nicotinic acetylcholine receptor subunit gamma"/>
    <property type="match status" value="1"/>
</dbReference>
<keyword evidence="5 23" id="KW-0812">Transmembrane</keyword>
<dbReference type="PRINTS" id="PR00722">
    <property type="entry name" value="CHYMOTRYPSIN"/>
</dbReference>
<dbReference type="InterPro" id="IPR036734">
    <property type="entry name" value="Neur_chan_lig-bd_sf"/>
</dbReference>
<dbReference type="PROSITE" id="PS00236">
    <property type="entry name" value="NEUROTR_ION_CHANNEL"/>
    <property type="match status" value="1"/>
</dbReference>
<feature type="transmembrane region" description="Helical" evidence="23">
    <location>
        <begin position="1042"/>
        <end position="1065"/>
    </location>
</feature>
<comment type="subcellular location">
    <subcellularLocation>
        <location evidence="19">Postsynaptic cell membrane</location>
        <topology evidence="19">Multi-pass membrane protein</topology>
    </subcellularLocation>
</comment>
<dbReference type="PROSITE" id="PS50240">
    <property type="entry name" value="TRYPSIN_DOM"/>
    <property type="match status" value="1"/>
</dbReference>
<dbReference type="GO" id="GO:0005230">
    <property type="term" value="F:extracellular ligand-gated monoatomic ion channel activity"/>
    <property type="evidence" value="ECO:0007669"/>
    <property type="project" value="InterPro"/>
</dbReference>
<evidence type="ECO:0000256" key="20">
    <source>
        <dbReference type="ARBA" id="ARBA00034430"/>
    </source>
</evidence>
<evidence type="ECO:0000256" key="8">
    <source>
        <dbReference type="ARBA" id="ARBA00022825"/>
    </source>
</evidence>
<dbReference type="InterPro" id="IPR018000">
    <property type="entry name" value="Neurotransmitter_ion_chnl_CS"/>
</dbReference>
<dbReference type="PANTHER" id="PTHR24252">
    <property type="entry name" value="ACROSIN-RELATED"/>
    <property type="match status" value="1"/>
</dbReference>
<keyword evidence="11" id="KW-0406">Ion transport</keyword>
<dbReference type="InterPro" id="IPR001314">
    <property type="entry name" value="Peptidase_S1A"/>
</dbReference>
<dbReference type="InterPro" id="IPR006029">
    <property type="entry name" value="Neurotrans-gated_channel_TM"/>
</dbReference>
<reference evidence="26" key="1">
    <citation type="submission" date="2020-08" db="EMBL/GenBank/DDBJ databases">
        <title>Chromosome-level assembly of Southern catfish (Silurus meridionalis) provides insights into visual adaptation to the nocturnal and benthic lifestyles.</title>
        <authorList>
            <person name="Zhang Y."/>
            <person name="Wang D."/>
            <person name="Peng Z."/>
        </authorList>
    </citation>
    <scope>NUCLEOTIDE SEQUENCE</scope>
    <source>
        <strain evidence="26">SWU-2019-XX</strain>
        <tissue evidence="26">Muscle</tissue>
    </source>
</reference>
<gene>
    <name evidence="26" type="ORF">HF521_010222</name>
</gene>
<keyword evidence="8 22" id="KW-0720">Serine protease</keyword>
<keyword evidence="27" id="KW-1185">Reference proteome</keyword>
<evidence type="ECO:0000256" key="5">
    <source>
        <dbReference type="ARBA" id="ARBA00022692"/>
    </source>
</evidence>
<keyword evidence="14" id="KW-0675">Receptor</keyword>
<keyword evidence="6 24" id="KW-0732">Signal</keyword>
<dbReference type="InterPro" id="IPR036719">
    <property type="entry name" value="Neuro-gated_channel_TM_sf"/>
</dbReference>
<dbReference type="CDD" id="cd00190">
    <property type="entry name" value="Tryp_SPc"/>
    <property type="match status" value="1"/>
</dbReference>